<dbReference type="GO" id="GO:0016020">
    <property type="term" value="C:membrane"/>
    <property type="evidence" value="ECO:0007669"/>
    <property type="project" value="TreeGrafter"/>
</dbReference>
<name>A0A7J7KLX9_BUGNE</name>
<dbReference type="Proteomes" id="UP000593567">
    <property type="component" value="Unassembled WGS sequence"/>
</dbReference>
<feature type="transmembrane region" description="Helical" evidence="1">
    <location>
        <begin position="67"/>
        <end position="92"/>
    </location>
</feature>
<reference evidence="2" key="1">
    <citation type="submission" date="2020-06" db="EMBL/GenBank/DDBJ databases">
        <title>Draft genome of Bugula neritina, a colonial animal packing powerful symbionts and potential medicines.</title>
        <authorList>
            <person name="Rayko M."/>
        </authorList>
    </citation>
    <scope>NUCLEOTIDE SEQUENCE [LARGE SCALE GENOMIC DNA]</scope>
    <source>
        <strain evidence="2">Kwan_BN1</strain>
    </source>
</reference>
<evidence type="ECO:0000313" key="2">
    <source>
        <dbReference type="EMBL" id="KAF6039166.1"/>
    </source>
</evidence>
<dbReference type="EMBL" id="VXIV02000296">
    <property type="protein sequence ID" value="KAF6039166.1"/>
    <property type="molecule type" value="Genomic_DNA"/>
</dbReference>
<gene>
    <name evidence="2" type="ORF">EB796_002527</name>
</gene>
<keyword evidence="3" id="KW-1185">Reference proteome</keyword>
<keyword evidence="1" id="KW-0472">Membrane</keyword>
<keyword evidence="1" id="KW-0812">Transmembrane</keyword>
<evidence type="ECO:0000256" key="1">
    <source>
        <dbReference type="SAM" id="Phobius"/>
    </source>
</evidence>
<accession>A0A7J7KLX9</accession>
<dbReference type="PANTHER" id="PTHR22753">
    <property type="entry name" value="TRANSMEMBRANE PROTEIN 68"/>
    <property type="match status" value="1"/>
</dbReference>
<organism evidence="2 3">
    <name type="scientific">Bugula neritina</name>
    <name type="common">Brown bryozoan</name>
    <name type="synonym">Sertularia neritina</name>
    <dbReference type="NCBI Taxonomy" id="10212"/>
    <lineage>
        <taxon>Eukaryota</taxon>
        <taxon>Metazoa</taxon>
        <taxon>Spiralia</taxon>
        <taxon>Lophotrochozoa</taxon>
        <taxon>Bryozoa</taxon>
        <taxon>Gymnolaemata</taxon>
        <taxon>Cheilostomatida</taxon>
        <taxon>Flustrina</taxon>
        <taxon>Buguloidea</taxon>
        <taxon>Bugulidae</taxon>
        <taxon>Bugula</taxon>
    </lineage>
</organism>
<keyword evidence="1" id="KW-1133">Transmembrane helix</keyword>
<protein>
    <submittedName>
        <fullName evidence="2">TMEM68</fullName>
    </submittedName>
</protein>
<dbReference type="PANTHER" id="PTHR22753:SF14">
    <property type="entry name" value="MONOACYLGLYCEROL_DIACYLGLYCEROL O-ACYLTRANSFERASE"/>
    <property type="match status" value="1"/>
</dbReference>
<proteinExistence type="predicted"/>
<sequence length="187" mass="21649">MSHCCNESLLTEKTLNSVCMQIVENMIESISLLSCFILDETHSHYTWLVGDVLGLDPNLILEYLSLIFWPALIFLILPVVMLVLIYASALFLTVYKWRSRLHEAYHKDFWDGARHTLAVLWEAQATIWHGYDVIGLENIPKDGPALLIYYHGAIPLDMYYLIAKIYLYKKRLIHPIGDKCLFYIPGK</sequence>
<evidence type="ECO:0000313" key="3">
    <source>
        <dbReference type="Proteomes" id="UP000593567"/>
    </source>
</evidence>
<dbReference type="OrthoDB" id="44277at2759"/>
<dbReference type="AlphaFoldDB" id="A0A7J7KLX9"/>
<comment type="caution">
    <text evidence="2">The sequence shown here is derived from an EMBL/GenBank/DDBJ whole genome shotgun (WGS) entry which is preliminary data.</text>
</comment>